<sequence length="510" mass="58149">MESGDEHATESDSGSDTDRISELPEDILQKILSSVRIRAAVRMRRLSRRWRELCESLQFIHLDYRDFEHWKVEKFARFVNNLLLVRRKVDLHTFQLHWDSHPLLNYNDVRMWIGYAVKHNVKVLDVKLRLYDKTDLPPGIFTCRSLQELNLQWGEAPLRDCKHTGLVLPDMINLPSLKRLTLRDVEVSDLSLKRFIARSPALEDIHLIDSAMYLDCIASTALKRLTLDGVLDGRCVFKISAPHLISFECTDYPLKAISWKGQPSLESARIDTCGYTFDGESKFTGVLAHAKKLALFGADIKVMLEKELLTCSVFANLTTLEIGDWYLSGDLFVVIRFLQLSPRLEKLTLRHRSLDSGAAESDAMPIGGITFQCPFLESVIIHCSAFSYGVAKLVYVMFVNGISEDKINITFDEDIKERERLERICADEERSKELSIFEKMSKENPEWIDDDPDALSEPDSDQSDAYSDESDSDQSDAYSDESDSDQSDAYSDESDSDQSDAYSDESDDDD</sequence>
<evidence type="ECO:0000313" key="1">
    <source>
        <dbReference type="EnsemblPlants" id="AVESA.00010b.r2.3DG0554560.1.CDS"/>
    </source>
</evidence>
<proteinExistence type="predicted"/>
<protein>
    <submittedName>
        <fullName evidence="1">Uncharacterized protein</fullName>
    </submittedName>
</protein>
<reference evidence="1" key="1">
    <citation type="submission" date="2021-05" db="EMBL/GenBank/DDBJ databases">
        <authorList>
            <person name="Scholz U."/>
            <person name="Mascher M."/>
            <person name="Fiebig A."/>
        </authorList>
    </citation>
    <scope>NUCLEOTIDE SEQUENCE [LARGE SCALE GENOMIC DNA]</scope>
</reference>
<accession>A0ACD5W0K5</accession>
<evidence type="ECO:0000313" key="2">
    <source>
        <dbReference type="Proteomes" id="UP001732700"/>
    </source>
</evidence>
<organism evidence="1 2">
    <name type="scientific">Avena sativa</name>
    <name type="common">Oat</name>
    <dbReference type="NCBI Taxonomy" id="4498"/>
    <lineage>
        <taxon>Eukaryota</taxon>
        <taxon>Viridiplantae</taxon>
        <taxon>Streptophyta</taxon>
        <taxon>Embryophyta</taxon>
        <taxon>Tracheophyta</taxon>
        <taxon>Spermatophyta</taxon>
        <taxon>Magnoliopsida</taxon>
        <taxon>Liliopsida</taxon>
        <taxon>Poales</taxon>
        <taxon>Poaceae</taxon>
        <taxon>BOP clade</taxon>
        <taxon>Pooideae</taxon>
        <taxon>Poodae</taxon>
        <taxon>Poeae</taxon>
        <taxon>Poeae Chloroplast Group 1 (Aveneae type)</taxon>
        <taxon>Aveninae</taxon>
        <taxon>Avena</taxon>
    </lineage>
</organism>
<dbReference type="Proteomes" id="UP001732700">
    <property type="component" value="Chromosome 3D"/>
</dbReference>
<dbReference type="EnsemblPlants" id="AVESA.00010b.r2.3DG0554560.1">
    <property type="protein sequence ID" value="AVESA.00010b.r2.3DG0554560.1.CDS"/>
    <property type="gene ID" value="AVESA.00010b.r2.3DG0554560"/>
</dbReference>
<keyword evidence="2" id="KW-1185">Reference proteome</keyword>
<name>A0ACD5W0K5_AVESA</name>
<reference evidence="1" key="2">
    <citation type="submission" date="2025-09" db="UniProtKB">
        <authorList>
            <consortium name="EnsemblPlants"/>
        </authorList>
    </citation>
    <scope>IDENTIFICATION</scope>
</reference>